<dbReference type="SUPFAM" id="SSF75304">
    <property type="entry name" value="Amidase signature (AS) enzymes"/>
    <property type="match status" value="1"/>
</dbReference>
<protein>
    <recommendedName>
        <fullName evidence="2">Amidase domain-containing protein</fullName>
    </recommendedName>
</protein>
<reference evidence="4" key="1">
    <citation type="journal article" date="2017" name="Genome Biol.">
        <title>Comparative genomics reveals high biological diversity and specific adaptations in the industrially and medically important fungal genus Aspergillus.</title>
        <authorList>
            <person name="de Vries R.P."/>
            <person name="Riley R."/>
            <person name="Wiebenga A."/>
            <person name="Aguilar-Osorio G."/>
            <person name="Amillis S."/>
            <person name="Uchima C.A."/>
            <person name="Anderluh G."/>
            <person name="Asadollahi M."/>
            <person name="Askin M."/>
            <person name="Barry K."/>
            <person name="Battaglia E."/>
            <person name="Bayram O."/>
            <person name="Benocci T."/>
            <person name="Braus-Stromeyer S.A."/>
            <person name="Caldana C."/>
            <person name="Canovas D."/>
            <person name="Cerqueira G.C."/>
            <person name="Chen F."/>
            <person name="Chen W."/>
            <person name="Choi C."/>
            <person name="Clum A."/>
            <person name="Dos Santos R.A."/>
            <person name="Damasio A.R."/>
            <person name="Diallinas G."/>
            <person name="Emri T."/>
            <person name="Fekete E."/>
            <person name="Flipphi M."/>
            <person name="Freyberg S."/>
            <person name="Gallo A."/>
            <person name="Gournas C."/>
            <person name="Habgood R."/>
            <person name="Hainaut M."/>
            <person name="Harispe M.L."/>
            <person name="Henrissat B."/>
            <person name="Hilden K.S."/>
            <person name="Hope R."/>
            <person name="Hossain A."/>
            <person name="Karabika E."/>
            <person name="Karaffa L."/>
            <person name="Karanyi Z."/>
            <person name="Krasevec N."/>
            <person name="Kuo A."/>
            <person name="Kusch H."/>
            <person name="LaButti K."/>
            <person name="Lagendijk E.L."/>
            <person name="Lapidus A."/>
            <person name="Levasseur A."/>
            <person name="Lindquist E."/>
            <person name="Lipzen A."/>
            <person name="Logrieco A.F."/>
            <person name="MacCabe A."/>
            <person name="Maekelae M.R."/>
            <person name="Malavazi I."/>
            <person name="Melin P."/>
            <person name="Meyer V."/>
            <person name="Mielnichuk N."/>
            <person name="Miskei M."/>
            <person name="Molnar A.P."/>
            <person name="Mule G."/>
            <person name="Ngan C.Y."/>
            <person name="Orejas M."/>
            <person name="Orosz E."/>
            <person name="Ouedraogo J.P."/>
            <person name="Overkamp K.M."/>
            <person name="Park H.-S."/>
            <person name="Perrone G."/>
            <person name="Piumi F."/>
            <person name="Punt P.J."/>
            <person name="Ram A.F."/>
            <person name="Ramon A."/>
            <person name="Rauscher S."/>
            <person name="Record E."/>
            <person name="Riano-Pachon D.M."/>
            <person name="Robert V."/>
            <person name="Roehrig J."/>
            <person name="Ruller R."/>
            <person name="Salamov A."/>
            <person name="Salih N.S."/>
            <person name="Samson R.A."/>
            <person name="Sandor E."/>
            <person name="Sanguinetti M."/>
            <person name="Schuetze T."/>
            <person name="Sepcic K."/>
            <person name="Shelest E."/>
            <person name="Sherlock G."/>
            <person name="Sophianopoulou V."/>
            <person name="Squina F.M."/>
            <person name="Sun H."/>
            <person name="Susca A."/>
            <person name="Todd R.B."/>
            <person name="Tsang A."/>
            <person name="Unkles S.E."/>
            <person name="van de Wiele N."/>
            <person name="van Rossen-Uffink D."/>
            <person name="Oliveira J.V."/>
            <person name="Vesth T.C."/>
            <person name="Visser J."/>
            <person name="Yu J.-H."/>
            <person name="Zhou M."/>
            <person name="Andersen M.R."/>
            <person name="Archer D.B."/>
            <person name="Baker S.E."/>
            <person name="Benoit I."/>
            <person name="Brakhage A.A."/>
            <person name="Braus G.H."/>
            <person name="Fischer R."/>
            <person name="Frisvad J.C."/>
            <person name="Goldman G.H."/>
            <person name="Houbraken J."/>
            <person name="Oakley B."/>
            <person name="Pocsi I."/>
            <person name="Scazzocchio C."/>
            <person name="Seiboth B."/>
            <person name="vanKuyk P.A."/>
            <person name="Wortman J."/>
            <person name="Dyer P.S."/>
            <person name="Grigoriev I.V."/>
        </authorList>
    </citation>
    <scope>NUCLEOTIDE SEQUENCE [LARGE SCALE GENOMIC DNA]</scope>
    <source>
        <strain evidence="4">CBS 101740 / IMI 381727 / IBT 21946</strain>
    </source>
</reference>
<dbReference type="EMBL" id="KV878681">
    <property type="protein sequence ID" value="OJJ74296.1"/>
    <property type="molecule type" value="Genomic_DNA"/>
</dbReference>
<dbReference type="VEuPathDB" id="FungiDB:ASPBRDRAFT_27334"/>
<evidence type="ECO:0000313" key="3">
    <source>
        <dbReference type="EMBL" id="OJJ74296.1"/>
    </source>
</evidence>
<dbReference type="InterPro" id="IPR000120">
    <property type="entry name" value="Amidase"/>
</dbReference>
<dbReference type="GO" id="GO:0003824">
    <property type="term" value="F:catalytic activity"/>
    <property type="evidence" value="ECO:0007669"/>
    <property type="project" value="InterPro"/>
</dbReference>
<dbReference type="RefSeq" id="XP_067481544.1">
    <property type="nucleotide sequence ID" value="XM_067622359.1"/>
</dbReference>
<organism evidence="3 4">
    <name type="scientific">Aspergillus brasiliensis (strain CBS 101740 / IMI 381727 / IBT 21946)</name>
    <dbReference type="NCBI Taxonomy" id="767769"/>
    <lineage>
        <taxon>Eukaryota</taxon>
        <taxon>Fungi</taxon>
        <taxon>Dikarya</taxon>
        <taxon>Ascomycota</taxon>
        <taxon>Pezizomycotina</taxon>
        <taxon>Eurotiomycetes</taxon>
        <taxon>Eurotiomycetidae</taxon>
        <taxon>Eurotiales</taxon>
        <taxon>Aspergillaceae</taxon>
        <taxon>Aspergillus</taxon>
        <taxon>Aspergillus subgen. Circumdati</taxon>
    </lineage>
</organism>
<dbReference type="OMA" id="PGWHIDG"/>
<dbReference type="InterPro" id="IPR036928">
    <property type="entry name" value="AS_sf"/>
</dbReference>
<comment type="similarity">
    <text evidence="1">Belongs to the amidase family.</text>
</comment>
<dbReference type="PROSITE" id="PS00571">
    <property type="entry name" value="AMIDASES"/>
    <property type="match status" value="1"/>
</dbReference>
<evidence type="ECO:0000313" key="4">
    <source>
        <dbReference type="Proteomes" id="UP000184499"/>
    </source>
</evidence>
<dbReference type="GeneID" id="93574847"/>
<feature type="domain" description="Amidase" evidence="2">
    <location>
        <begin position="156"/>
        <end position="569"/>
    </location>
</feature>
<accession>A0A1L9URW0</accession>
<proteinExistence type="inferred from homology"/>
<dbReference type="PANTHER" id="PTHR11895">
    <property type="entry name" value="TRANSAMIDASE"/>
    <property type="match status" value="1"/>
</dbReference>
<sequence>MGEKAQFFHYPEARPGPAVPYKNEEQPIPVIRGLPLAIGASLCSITTPLYVSIQNIGFIQSYLWGTTGFDVIRNLPLDQYSARYDPTVIPVVNPDAPAADWPVPTQKRQSNAGYYTSADYVARYTSGELTPLVVVEALLPMIRRDTKPPGKHSIAFLDSQVDKIRAAAEASTQRYKDGKPLGPMDGIPVAIKDEVHMEGYRRTLGSKLDFTGEFEGTSWCVKQWEEAGAIVIGKTVMHELGLDTTNNNPNFGTPRNPHNPEYYCGGSSGGSGYAVSAGLVPIALGADGGGSIRIPASFCGVWGLKPSHGRVSGSPTVSLATTVGVYGPIASSIDDLALAYRIMATPAPESADPLSAAFPSPLRTLPSTTNHPKTIGIVRDWIDRASAPVRAVFDATLNHYRTQQNYTIIDITIPYLPEGQKAHALTILSEVTSGLTPSQIPHLTPANKVMVSMGMWQIKGQDFLAAQRLRNCLMMHLAYLFQKHPGLMILTPTTPIPGWKIEGGEADLKRGVSDGNSTVRNMEYVWLANFTGCPAISCPAGYDVLDDGSGLRVPVGVMAMGEWGSEEELIKFARDGEGVLDVPAAAAASAEDDGKESSGLTVPCGKGAAWDDVITMAGKKMSS</sequence>
<dbReference type="InterPro" id="IPR020556">
    <property type="entry name" value="Amidase_CS"/>
</dbReference>
<dbReference type="Proteomes" id="UP000184499">
    <property type="component" value="Unassembled WGS sequence"/>
</dbReference>
<dbReference type="STRING" id="767769.A0A1L9URW0"/>
<dbReference type="AlphaFoldDB" id="A0A1L9URW0"/>
<dbReference type="Pfam" id="PF01425">
    <property type="entry name" value="Amidase"/>
    <property type="match status" value="1"/>
</dbReference>
<keyword evidence="4" id="KW-1185">Reference proteome</keyword>
<name>A0A1L9URW0_ASPBC</name>
<evidence type="ECO:0000259" key="2">
    <source>
        <dbReference type="Pfam" id="PF01425"/>
    </source>
</evidence>
<dbReference type="PANTHER" id="PTHR11895:SF67">
    <property type="entry name" value="AMIDASE DOMAIN-CONTAINING PROTEIN"/>
    <property type="match status" value="1"/>
</dbReference>
<dbReference type="OrthoDB" id="421993at2759"/>
<dbReference type="Gene3D" id="3.90.1300.10">
    <property type="entry name" value="Amidase signature (AS) domain"/>
    <property type="match status" value="1"/>
</dbReference>
<evidence type="ECO:0000256" key="1">
    <source>
        <dbReference type="ARBA" id="ARBA00009199"/>
    </source>
</evidence>
<dbReference type="InterPro" id="IPR023631">
    <property type="entry name" value="Amidase_dom"/>
</dbReference>
<gene>
    <name evidence="3" type="ORF">ASPBRDRAFT_27334</name>
</gene>